<keyword evidence="2 6" id="KW-0547">Nucleotide-binding</keyword>
<dbReference type="Pfam" id="PF00271">
    <property type="entry name" value="Helicase_C"/>
    <property type="match status" value="1"/>
</dbReference>
<dbReference type="GO" id="GO:0016787">
    <property type="term" value="F:hydrolase activity"/>
    <property type="evidence" value="ECO:0007669"/>
    <property type="project" value="UniProtKB-KW"/>
</dbReference>
<dbReference type="VEuPathDB" id="CryptoDB:GNI_137090"/>
<protein>
    <recommendedName>
        <fullName evidence="1">RNA helicase</fullName>
        <ecNumber evidence="1">3.6.4.13</ecNumber>
    </recommendedName>
</protein>
<keyword evidence="4 6" id="KW-0347">Helicase</keyword>
<dbReference type="OMA" id="WDEVCES"/>
<dbReference type="Proteomes" id="UP000019763">
    <property type="component" value="Unassembled WGS sequence"/>
</dbReference>
<evidence type="ECO:0000259" key="8">
    <source>
        <dbReference type="PROSITE" id="PS51194"/>
    </source>
</evidence>
<dbReference type="InterPro" id="IPR027417">
    <property type="entry name" value="P-loop_NTPase"/>
</dbReference>
<dbReference type="InterPro" id="IPR001650">
    <property type="entry name" value="Helicase_C-like"/>
</dbReference>
<evidence type="ECO:0000313" key="10">
    <source>
        <dbReference type="Proteomes" id="UP000019763"/>
    </source>
</evidence>
<evidence type="ECO:0000256" key="4">
    <source>
        <dbReference type="ARBA" id="ARBA00022806"/>
    </source>
</evidence>
<comment type="similarity">
    <text evidence="6">Belongs to the DEAD box helicase family.</text>
</comment>
<dbReference type="SMART" id="SM00490">
    <property type="entry name" value="HELICc"/>
    <property type="match status" value="1"/>
</dbReference>
<reference evidence="9" key="1">
    <citation type="submission" date="2013-12" db="EMBL/GenBank/DDBJ databases">
        <authorList>
            <person name="Omoto C.K."/>
            <person name="Sibley D."/>
            <person name="Venepally P."/>
            <person name="Hadjithomas M."/>
            <person name="Karamycheva S."/>
            <person name="Brunk B."/>
            <person name="Roos D."/>
            <person name="Caler E."/>
            <person name="Lorenzi H."/>
        </authorList>
    </citation>
    <scope>NUCLEOTIDE SEQUENCE</scope>
</reference>
<sequence length="643" mass="70708">MDGWCGLNLKEEVEAGLLNASFNRPAEVQRRLIPHIIRGENVLGQSKSGTGKTVAYVASVLTGIDLEFEHCNEQLSLQPTGIKEECTVSVRQRLQCVVVIPTRETGVQVASTFTQIAWPMIDSGLRVLACVGGCPLSYDVIGMRIHRPQIIVGTPGRILTLTQDVTSYTNKKSRQSQGSVAQGSVAKIVRWNIPPLRTLVLDEADRLLQENFLPQLLAVLGNLKQFTPIQVVACSATFPPSVLNLVERIVYDLACPDLSKRVTKEKKGAARRSAQTESVVDSALADSTIDSPLAQPAMNPAMNPAGDTVVDSDSGLCIVVDEHETEAEKTLVARLPPARVLRKCFLASSFIDHSKSSTSARVPLRMDLDQRVIKTDIETPVLHQVPCTMITVDPNGSMFSFVINQLRIFPVCFNKICPTTADSTTYGAVAANEDECTEDVSNAMHAVNTMHSVDAAQAIDAMDVYYDAFNEDSAVHRIRELEDWMDDDQDWNHWPDLRVKFIGLIIVLWSCLDQQAIIFCNDTFSGKKISQTLSILGIPSAFISAKVEQAERDSYLRDFAAGRLTSLVGSDLLARGIDVTQVNLVISIDLPESKDTCLHRIGRAGRFGRPGKNVFILRQEDEAHTLRLFGFQSGLQVYEPTSV</sequence>
<dbReference type="Pfam" id="PF00270">
    <property type="entry name" value="DEAD"/>
    <property type="match status" value="1"/>
</dbReference>
<evidence type="ECO:0000256" key="2">
    <source>
        <dbReference type="ARBA" id="ARBA00022741"/>
    </source>
</evidence>
<feature type="domain" description="Helicase ATP-binding" evidence="7">
    <location>
        <begin position="33"/>
        <end position="256"/>
    </location>
</feature>
<dbReference type="PROSITE" id="PS51192">
    <property type="entry name" value="HELICASE_ATP_BIND_1"/>
    <property type="match status" value="1"/>
</dbReference>
<dbReference type="InterPro" id="IPR014001">
    <property type="entry name" value="Helicase_ATP-bd"/>
</dbReference>
<dbReference type="PROSITE" id="PS00039">
    <property type="entry name" value="DEAD_ATP_HELICASE"/>
    <property type="match status" value="1"/>
</dbReference>
<evidence type="ECO:0000256" key="5">
    <source>
        <dbReference type="ARBA" id="ARBA00022840"/>
    </source>
</evidence>
<dbReference type="PANTHER" id="PTHR47963">
    <property type="entry name" value="DEAD-BOX ATP-DEPENDENT RNA HELICASE 47, MITOCHONDRIAL"/>
    <property type="match status" value="1"/>
</dbReference>
<dbReference type="eggNOG" id="KOG0326">
    <property type="taxonomic scope" value="Eukaryota"/>
</dbReference>
<keyword evidence="3 6" id="KW-0378">Hydrolase</keyword>
<dbReference type="SMART" id="SM00487">
    <property type="entry name" value="DEXDc"/>
    <property type="match status" value="1"/>
</dbReference>
<dbReference type="CDD" id="cd18787">
    <property type="entry name" value="SF2_C_DEAD"/>
    <property type="match status" value="1"/>
</dbReference>
<keyword evidence="5 6" id="KW-0067">ATP-binding</keyword>
<proteinExistence type="inferred from homology"/>
<dbReference type="GO" id="GO:0005524">
    <property type="term" value="F:ATP binding"/>
    <property type="evidence" value="ECO:0007669"/>
    <property type="project" value="UniProtKB-KW"/>
</dbReference>
<gene>
    <name evidence="9" type="ORF">GNI_137090</name>
</gene>
<evidence type="ECO:0000256" key="6">
    <source>
        <dbReference type="RuleBase" id="RU000492"/>
    </source>
</evidence>
<dbReference type="GeneID" id="22914883"/>
<dbReference type="EMBL" id="AFNH02001012">
    <property type="protein sequence ID" value="EZG45734.1"/>
    <property type="molecule type" value="Genomic_DNA"/>
</dbReference>
<keyword evidence="10" id="KW-1185">Reference proteome</keyword>
<evidence type="ECO:0000256" key="3">
    <source>
        <dbReference type="ARBA" id="ARBA00022801"/>
    </source>
</evidence>
<name>A0A023B1C9_GRENI</name>
<dbReference type="AlphaFoldDB" id="A0A023B1C9"/>
<evidence type="ECO:0000256" key="1">
    <source>
        <dbReference type="ARBA" id="ARBA00012552"/>
    </source>
</evidence>
<dbReference type="CDD" id="cd00268">
    <property type="entry name" value="DEADc"/>
    <property type="match status" value="1"/>
</dbReference>
<dbReference type="GO" id="GO:0003724">
    <property type="term" value="F:RNA helicase activity"/>
    <property type="evidence" value="ECO:0007669"/>
    <property type="project" value="UniProtKB-EC"/>
</dbReference>
<organism evidence="9 10">
    <name type="scientific">Gregarina niphandrodes</name>
    <name type="common">Septate eugregarine</name>
    <dbReference type="NCBI Taxonomy" id="110365"/>
    <lineage>
        <taxon>Eukaryota</taxon>
        <taxon>Sar</taxon>
        <taxon>Alveolata</taxon>
        <taxon>Apicomplexa</taxon>
        <taxon>Conoidasida</taxon>
        <taxon>Gregarinasina</taxon>
        <taxon>Eugregarinorida</taxon>
        <taxon>Gregarinidae</taxon>
        <taxon>Gregarina</taxon>
    </lineage>
</organism>
<dbReference type="RefSeq" id="XP_011132459.1">
    <property type="nucleotide sequence ID" value="XM_011134157.1"/>
</dbReference>
<dbReference type="eggNOG" id="KOG0327">
    <property type="taxonomic scope" value="Eukaryota"/>
</dbReference>
<evidence type="ECO:0000259" key="7">
    <source>
        <dbReference type="PROSITE" id="PS51192"/>
    </source>
</evidence>
<dbReference type="SUPFAM" id="SSF52540">
    <property type="entry name" value="P-loop containing nucleoside triphosphate hydrolases"/>
    <property type="match status" value="1"/>
</dbReference>
<dbReference type="GO" id="GO:0003723">
    <property type="term" value="F:RNA binding"/>
    <property type="evidence" value="ECO:0007669"/>
    <property type="project" value="TreeGrafter"/>
</dbReference>
<dbReference type="PANTHER" id="PTHR47963:SF8">
    <property type="entry name" value="ATP-DEPENDENT RNA HELICASE DEAD"/>
    <property type="match status" value="1"/>
</dbReference>
<dbReference type="EC" id="3.6.4.13" evidence="1"/>
<dbReference type="InterPro" id="IPR011545">
    <property type="entry name" value="DEAD/DEAH_box_helicase_dom"/>
</dbReference>
<dbReference type="OrthoDB" id="337625at2759"/>
<feature type="domain" description="Helicase C-terminal" evidence="8">
    <location>
        <begin position="503"/>
        <end position="643"/>
    </location>
</feature>
<dbReference type="InterPro" id="IPR050547">
    <property type="entry name" value="DEAD_box_RNA_helicases"/>
</dbReference>
<accession>A0A023B1C9</accession>
<dbReference type="InterPro" id="IPR044742">
    <property type="entry name" value="DEAD/DEAH_RhlB"/>
</dbReference>
<evidence type="ECO:0000313" key="9">
    <source>
        <dbReference type="EMBL" id="EZG45734.1"/>
    </source>
</evidence>
<dbReference type="PROSITE" id="PS51194">
    <property type="entry name" value="HELICASE_CTER"/>
    <property type="match status" value="1"/>
</dbReference>
<comment type="caution">
    <text evidence="9">The sequence shown here is derived from an EMBL/GenBank/DDBJ whole genome shotgun (WGS) entry which is preliminary data.</text>
</comment>
<dbReference type="Gene3D" id="3.40.50.300">
    <property type="entry name" value="P-loop containing nucleotide triphosphate hydrolases"/>
    <property type="match status" value="2"/>
</dbReference>
<dbReference type="InterPro" id="IPR000629">
    <property type="entry name" value="RNA-helicase_DEAD-box_CS"/>
</dbReference>